<dbReference type="EMBL" id="KZ293661">
    <property type="protein sequence ID" value="PBK91442.1"/>
    <property type="molecule type" value="Genomic_DNA"/>
</dbReference>
<dbReference type="AlphaFoldDB" id="A0A2H3DIY6"/>
<feature type="compositionally biased region" description="Pro residues" evidence="6">
    <location>
        <begin position="213"/>
        <end position="224"/>
    </location>
</feature>
<dbReference type="PROSITE" id="PS00027">
    <property type="entry name" value="HOMEOBOX_1"/>
    <property type="match status" value="1"/>
</dbReference>
<dbReference type="GO" id="GO:0030154">
    <property type="term" value="P:cell differentiation"/>
    <property type="evidence" value="ECO:0007669"/>
    <property type="project" value="TreeGrafter"/>
</dbReference>
<feature type="region of interest" description="Disordered" evidence="6">
    <location>
        <begin position="1"/>
        <end position="92"/>
    </location>
</feature>
<dbReference type="PANTHER" id="PTHR24324:SF9">
    <property type="entry name" value="HOMEOBOX DOMAIN-CONTAINING PROTEIN"/>
    <property type="match status" value="1"/>
</dbReference>
<feature type="region of interest" description="Disordered" evidence="6">
    <location>
        <begin position="312"/>
        <end position="374"/>
    </location>
</feature>
<evidence type="ECO:0000256" key="1">
    <source>
        <dbReference type="ARBA" id="ARBA00023125"/>
    </source>
</evidence>
<evidence type="ECO:0000256" key="4">
    <source>
        <dbReference type="PROSITE-ProRule" id="PRU00108"/>
    </source>
</evidence>
<reference evidence="9" key="1">
    <citation type="journal article" date="2017" name="Nat. Ecol. Evol.">
        <title>Genome expansion and lineage-specific genetic innovations in the forest pathogenic fungi Armillaria.</title>
        <authorList>
            <person name="Sipos G."/>
            <person name="Prasanna A.N."/>
            <person name="Walter M.C."/>
            <person name="O'Connor E."/>
            <person name="Balint B."/>
            <person name="Krizsan K."/>
            <person name="Kiss B."/>
            <person name="Hess J."/>
            <person name="Varga T."/>
            <person name="Slot J."/>
            <person name="Riley R."/>
            <person name="Boka B."/>
            <person name="Rigling D."/>
            <person name="Barry K."/>
            <person name="Lee J."/>
            <person name="Mihaltcheva S."/>
            <person name="LaButti K."/>
            <person name="Lipzen A."/>
            <person name="Waldron R."/>
            <person name="Moloney N.M."/>
            <person name="Sperisen C."/>
            <person name="Kredics L."/>
            <person name="Vagvoelgyi C."/>
            <person name="Patrignani A."/>
            <person name="Fitzpatrick D."/>
            <person name="Nagy I."/>
            <person name="Doyle S."/>
            <person name="Anderson J.B."/>
            <person name="Grigoriev I.V."/>
            <person name="Gueldener U."/>
            <person name="Muensterkoetter M."/>
            <person name="Nagy L.G."/>
        </authorList>
    </citation>
    <scope>NUCLEOTIDE SEQUENCE [LARGE SCALE GENOMIC DNA]</scope>
    <source>
        <strain evidence="9">Ar21-2</strain>
    </source>
</reference>
<dbReference type="SUPFAM" id="SSF46689">
    <property type="entry name" value="Homeodomain-like"/>
    <property type="match status" value="1"/>
</dbReference>
<evidence type="ECO:0000256" key="6">
    <source>
        <dbReference type="SAM" id="MobiDB-lite"/>
    </source>
</evidence>
<dbReference type="Gene3D" id="1.10.10.60">
    <property type="entry name" value="Homeodomain-like"/>
    <property type="match status" value="1"/>
</dbReference>
<dbReference type="GO" id="GO:0000981">
    <property type="term" value="F:DNA-binding transcription factor activity, RNA polymerase II-specific"/>
    <property type="evidence" value="ECO:0007669"/>
    <property type="project" value="InterPro"/>
</dbReference>
<keyword evidence="2 4" id="KW-0371">Homeobox</keyword>
<dbReference type="PROSITE" id="PS50071">
    <property type="entry name" value="HOMEOBOX_2"/>
    <property type="match status" value="1"/>
</dbReference>
<feature type="compositionally biased region" description="Polar residues" evidence="6">
    <location>
        <begin position="55"/>
        <end position="88"/>
    </location>
</feature>
<dbReference type="STRING" id="47427.A0A2H3DIY6"/>
<name>A0A2H3DIY6_ARMGA</name>
<evidence type="ECO:0000313" key="8">
    <source>
        <dbReference type="EMBL" id="PBK91442.1"/>
    </source>
</evidence>
<dbReference type="InterPro" id="IPR001356">
    <property type="entry name" value="HD"/>
</dbReference>
<keyword evidence="9" id="KW-1185">Reference proteome</keyword>
<feature type="domain" description="Homeobox" evidence="7">
    <location>
        <begin position="232"/>
        <end position="292"/>
    </location>
</feature>
<keyword evidence="1 4" id="KW-0238">DNA-binding</keyword>
<dbReference type="InterPro" id="IPR051000">
    <property type="entry name" value="Homeobox_DNA-bind_prot"/>
</dbReference>
<dbReference type="CDD" id="cd00086">
    <property type="entry name" value="homeodomain"/>
    <property type="match status" value="1"/>
</dbReference>
<dbReference type="Proteomes" id="UP000217790">
    <property type="component" value="Unassembled WGS sequence"/>
</dbReference>
<dbReference type="OrthoDB" id="6159439at2759"/>
<evidence type="ECO:0000259" key="7">
    <source>
        <dbReference type="PROSITE" id="PS50071"/>
    </source>
</evidence>
<dbReference type="InterPro" id="IPR017970">
    <property type="entry name" value="Homeobox_CS"/>
</dbReference>
<gene>
    <name evidence="8" type="ORF">ARMGADRAFT_201991</name>
</gene>
<dbReference type="OMA" id="DSANVPM"/>
<dbReference type="Pfam" id="PF00046">
    <property type="entry name" value="Homeodomain"/>
    <property type="match status" value="1"/>
</dbReference>
<protein>
    <submittedName>
        <fullName evidence="8">Homeobox-domain-containing protein</fullName>
    </submittedName>
</protein>
<dbReference type="PANTHER" id="PTHR24324">
    <property type="entry name" value="HOMEOBOX PROTEIN HHEX"/>
    <property type="match status" value="1"/>
</dbReference>
<feature type="compositionally biased region" description="Polar residues" evidence="6">
    <location>
        <begin position="318"/>
        <end position="336"/>
    </location>
</feature>
<dbReference type="InterPro" id="IPR009057">
    <property type="entry name" value="Homeodomain-like_sf"/>
</dbReference>
<evidence type="ECO:0000256" key="5">
    <source>
        <dbReference type="RuleBase" id="RU000682"/>
    </source>
</evidence>
<sequence>MSNPKEDRYYGRSRSPPVGDSQGGGFFQTGQGGRTVLPPLSSAFPTSRFPVPMAYSNQYPQQRSSPGRYDYTSQYSSSQWQPPNSGASSFDYYETQDNRYGAQHTYPVYSSRTSPMIPDTAVDSRKLPPLNTSPHAGYPSASSTMHGGSHIRSPTASYPVTYNGYPSNASSSYAYGMSMADSANVPMSSHSHSHTAMPDMRSSSPYGRNISHVPPPSYTPPPVSPTSADDSPTIKKKRKRADAAQLKILNETYARTAFPSTEERLALAKLLDMSARSVQIWFQNKRQSMRQTRQSSSTHQSFAMASQGDPLVDDMAHLSTSGYEGTAPMSGSSYMSRSPPPDAHGSPSHSSSHRRARSQDAVVADQRQMWPRGY</sequence>
<evidence type="ECO:0000256" key="2">
    <source>
        <dbReference type="ARBA" id="ARBA00023155"/>
    </source>
</evidence>
<proteinExistence type="predicted"/>
<feature type="region of interest" description="Disordered" evidence="6">
    <location>
        <begin position="185"/>
        <end position="239"/>
    </location>
</feature>
<dbReference type="SMART" id="SM00389">
    <property type="entry name" value="HOX"/>
    <property type="match status" value="1"/>
</dbReference>
<organism evidence="8 9">
    <name type="scientific">Armillaria gallica</name>
    <name type="common">Bulbous honey fungus</name>
    <name type="synonym">Armillaria bulbosa</name>
    <dbReference type="NCBI Taxonomy" id="47427"/>
    <lineage>
        <taxon>Eukaryota</taxon>
        <taxon>Fungi</taxon>
        <taxon>Dikarya</taxon>
        <taxon>Basidiomycota</taxon>
        <taxon>Agaricomycotina</taxon>
        <taxon>Agaricomycetes</taxon>
        <taxon>Agaricomycetidae</taxon>
        <taxon>Agaricales</taxon>
        <taxon>Marasmiineae</taxon>
        <taxon>Physalacriaceae</taxon>
        <taxon>Armillaria</taxon>
    </lineage>
</organism>
<feature type="compositionally biased region" description="Basic and acidic residues" evidence="6">
    <location>
        <begin position="1"/>
        <end position="10"/>
    </location>
</feature>
<accession>A0A2H3DIY6</accession>
<dbReference type="GO" id="GO:0000978">
    <property type="term" value="F:RNA polymerase II cis-regulatory region sequence-specific DNA binding"/>
    <property type="evidence" value="ECO:0007669"/>
    <property type="project" value="TreeGrafter"/>
</dbReference>
<feature type="compositionally biased region" description="Gly residues" evidence="6">
    <location>
        <begin position="21"/>
        <end position="33"/>
    </location>
</feature>
<keyword evidence="3 4" id="KW-0539">Nucleus</keyword>
<evidence type="ECO:0000256" key="3">
    <source>
        <dbReference type="ARBA" id="ARBA00023242"/>
    </source>
</evidence>
<comment type="subcellular location">
    <subcellularLocation>
        <location evidence="4 5">Nucleus</location>
    </subcellularLocation>
</comment>
<dbReference type="GO" id="GO:0005634">
    <property type="term" value="C:nucleus"/>
    <property type="evidence" value="ECO:0007669"/>
    <property type="project" value="UniProtKB-SubCell"/>
</dbReference>
<feature type="DNA-binding region" description="Homeobox" evidence="4">
    <location>
        <begin position="234"/>
        <end position="293"/>
    </location>
</feature>
<dbReference type="InParanoid" id="A0A2H3DIY6"/>
<evidence type="ECO:0000313" key="9">
    <source>
        <dbReference type="Proteomes" id="UP000217790"/>
    </source>
</evidence>